<evidence type="ECO:0000313" key="1">
    <source>
        <dbReference type="EMBL" id="EKE27147.1"/>
    </source>
</evidence>
<name>K2FZ29_9BACT</name>
<organism evidence="1">
    <name type="scientific">uncultured bacterium</name>
    <name type="common">gcode 4</name>
    <dbReference type="NCBI Taxonomy" id="1234023"/>
    <lineage>
        <taxon>Bacteria</taxon>
        <taxon>environmental samples</taxon>
    </lineage>
</organism>
<reference evidence="1" key="1">
    <citation type="journal article" date="2012" name="Science">
        <title>Fermentation, hydrogen, and sulfur metabolism in multiple uncultivated bacterial phyla.</title>
        <authorList>
            <person name="Wrighton K.C."/>
            <person name="Thomas B.C."/>
            <person name="Sharon I."/>
            <person name="Miller C.S."/>
            <person name="Castelle C.J."/>
            <person name="VerBerkmoes N.C."/>
            <person name="Wilkins M.J."/>
            <person name="Hettich R.L."/>
            <person name="Lipton M.S."/>
            <person name="Williams K.H."/>
            <person name="Long P.E."/>
            <person name="Banfield J.F."/>
        </authorList>
    </citation>
    <scope>NUCLEOTIDE SEQUENCE [LARGE SCALE GENOMIC DNA]</scope>
</reference>
<comment type="caution">
    <text evidence="1">The sequence shown here is derived from an EMBL/GenBank/DDBJ whole genome shotgun (WGS) entry which is preliminary data.</text>
</comment>
<protein>
    <submittedName>
        <fullName evidence="1">Uncharacterized protein</fullName>
    </submittedName>
</protein>
<accession>K2FZ29</accession>
<gene>
    <name evidence="1" type="ORF">ACD_4C00025G0002</name>
</gene>
<sequence length="129" mass="15567">MVVLIISIIGVFSISSFWNFFKNQDNSAFIWKIKDTIETLDFQVKKWKMTSYRLWFESGAQGLAISKNFYKKDNILTLVSFDFENMSWSISWWTWEWLLKSYYNSKFENWYYGSWASNLSFSLTNPYMV</sequence>
<dbReference type="EMBL" id="AMFJ01000541">
    <property type="protein sequence ID" value="EKE27147.1"/>
    <property type="molecule type" value="Genomic_DNA"/>
</dbReference>
<feature type="non-terminal residue" evidence="1">
    <location>
        <position position="129"/>
    </location>
</feature>
<dbReference type="AlphaFoldDB" id="K2FZ29"/>
<proteinExistence type="predicted"/>